<feature type="transmembrane region" description="Helical" evidence="1">
    <location>
        <begin position="325"/>
        <end position="344"/>
    </location>
</feature>
<evidence type="ECO:0000256" key="2">
    <source>
        <dbReference type="SAM" id="SignalP"/>
    </source>
</evidence>
<dbReference type="InterPro" id="IPR011990">
    <property type="entry name" value="TPR-like_helical_dom_sf"/>
</dbReference>
<evidence type="ECO:0000313" key="3">
    <source>
        <dbReference type="EMBL" id="MDG0816249.1"/>
    </source>
</evidence>
<dbReference type="Gene3D" id="1.25.40.10">
    <property type="entry name" value="Tetratricopeptide repeat domain"/>
    <property type="match status" value="1"/>
</dbReference>
<protein>
    <submittedName>
        <fullName evidence="3">Uncharacterized protein</fullName>
    </submittedName>
</protein>
<sequence length="353" mass="40264">MRKVAVLSFFIAVCICLVSQAENANSPGFVQTLKLSDFVCSGDFESLVREGKKVSSEDNLYVLTKLTLLSAPSELASTLEKGSVGKVIVKELSDIDRLIFASALMRSNSIDHLRMMELLSFHSSNSIIEAYRKYHVAKLEYNISPTQSFDKVIQAFYDLPYLDASLLHQIFLLGLRDKHPELVLKQFFPYIDQLPEKSAAHYLLQADKDFLLSRVNRNEIDISAIQAAYGLCKYDMDVAIFYASLLVNKKMNDEAERVLLALVEKYPKYPVYVDLTLAKIFFIKNDLKNGKKYFDRANQKKELLEKDNQKELEGLSVATRNRDSYLIWILAGAAFLVGCAFLIYRKLKIKKYI</sequence>
<dbReference type="EMBL" id="JANRMI010000002">
    <property type="protein sequence ID" value="MDG0816249.1"/>
    <property type="molecule type" value="Genomic_DNA"/>
</dbReference>
<proteinExistence type="predicted"/>
<dbReference type="Proteomes" id="UP001152321">
    <property type="component" value="Unassembled WGS sequence"/>
</dbReference>
<evidence type="ECO:0000313" key="4">
    <source>
        <dbReference type="Proteomes" id="UP001152321"/>
    </source>
</evidence>
<reference evidence="3" key="1">
    <citation type="submission" date="2022-08" db="EMBL/GenBank/DDBJ databases">
        <title>Novel Bdellovibrio Species Isolated from Svalbard: Designation Bdellovibrio svalbardensis.</title>
        <authorList>
            <person name="Mitchell R.J."/>
            <person name="Choi S.Y."/>
        </authorList>
    </citation>
    <scope>NUCLEOTIDE SEQUENCE</scope>
    <source>
        <strain evidence="3">PAP01</strain>
    </source>
</reference>
<keyword evidence="1" id="KW-0812">Transmembrane</keyword>
<organism evidence="3 4">
    <name type="scientific">Bdellovibrio svalbardensis</name>
    <dbReference type="NCBI Taxonomy" id="2972972"/>
    <lineage>
        <taxon>Bacteria</taxon>
        <taxon>Pseudomonadati</taxon>
        <taxon>Bdellovibrionota</taxon>
        <taxon>Bdellovibrionia</taxon>
        <taxon>Bdellovibrionales</taxon>
        <taxon>Pseudobdellovibrionaceae</taxon>
        <taxon>Bdellovibrio</taxon>
    </lineage>
</organism>
<comment type="caution">
    <text evidence="3">The sequence shown here is derived from an EMBL/GenBank/DDBJ whole genome shotgun (WGS) entry which is preliminary data.</text>
</comment>
<dbReference type="SUPFAM" id="SSF48452">
    <property type="entry name" value="TPR-like"/>
    <property type="match status" value="1"/>
</dbReference>
<gene>
    <name evidence="3" type="ORF">NWE73_07730</name>
</gene>
<evidence type="ECO:0000256" key="1">
    <source>
        <dbReference type="SAM" id="Phobius"/>
    </source>
</evidence>
<keyword evidence="1" id="KW-1133">Transmembrane helix</keyword>
<feature type="signal peptide" evidence="2">
    <location>
        <begin position="1"/>
        <end position="24"/>
    </location>
</feature>
<keyword evidence="2" id="KW-0732">Signal</keyword>
<keyword evidence="1" id="KW-0472">Membrane</keyword>
<feature type="chain" id="PRO_5046312389" evidence="2">
    <location>
        <begin position="25"/>
        <end position="353"/>
    </location>
</feature>
<accession>A0ABT6DIA5</accession>
<keyword evidence="4" id="KW-1185">Reference proteome</keyword>
<name>A0ABT6DIA5_9BACT</name>
<dbReference type="RefSeq" id="WP_277577726.1">
    <property type="nucleotide sequence ID" value="NZ_JANRMI010000002.1"/>
</dbReference>